<keyword evidence="6 7" id="KW-0472">Membrane</keyword>
<comment type="subcellular location">
    <subcellularLocation>
        <location evidence="1">Cell membrane</location>
        <topology evidence="1">Multi-pass membrane protein</topology>
    </subcellularLocation>
</comment>
<comment type="similarity">
    <text evidence="2">Belongs to the UPF0719 family.</text>
</comment>
<dbReference type="GO" id="GO:0005886">
    <property type="term" value="C:plasma membrane"/>
    <property type="evidence" value="ECO:0007669"/>
    <property type="project" value="UniProtKB-SubCell"/>
</dbReference>
<feature type="transmembrane region" description="Helical" evidence="7">
    <location>
        <begin position="6"/>
        <end position="28"/>
    </location>
</feature>
<keyword evidence="3" id="KW-1003">Cell membrane</keyword>
<evidence type="ECO:0000313" key="9">
    <source>
        <dbReference type="Proteomes" id="UP000245708"/>
    </source>
</evidence>
<dbReference type="Proteomes" id="UP000245708">
    <property type="component" value="Unassembled WGS sequence"/>
</dbReference>
<keyword evidence="4 7" id="KW-0812">Transmembrane</keyword>
<dbReference type="AlphaFoldDB" id="A0A316GF52"/>
<feature type="transmembrane region" description="Helical" evidence="7">
    <location>
        <begin position="49"/>
        <end position="71"/>
    </location>
</feature>
<evidence type="ECO:0000256" key="6">
    <source>
        <dbReference type="ARBA" id="ARBA00023136"/>
    </source>
</evidence>
<dbReference type="OrthoDB" id="7659179at2"/>
<evidence type="ECO:0000256" key="7">
    <source>
        <dbReference type="SAM" id="Phobius"/>
    </source>
</evidence>
<dbReference type="Pfam" id="PF03994">
    <property type="entry name" value="DUF350"/>
    <property type="match status" value="1"/>
</dbReference>
<evidence type="ECO:0000256" key="4">
    <source>
        <dbReference type="ARBA" id="ARBA00022692"/>
    </source>
</evidence>
<evidence type="ECO:0000256" key="1">
    <source>
        <dbReference type="ARBA" id="ARBA00004651"/>
    </source>
</evidence>
<name>A0A316GF52_9RHOB</name>
<dbReference type="EMBL" id="QGGW01000011">
    <property type="protein sequence ID" value="PWK57990.1"/>
    <property type="molecule type" value="Genomic_DNA"/>
</dbReference>
<protein>
    <submittedName>
        <fullName evidence="8">Uncharacterized protein DUF350</fullName>
    </submittedName>
</protein>
<reference evidence="8 9" key="1">
    <citation type="submission" date="2018-05" db="EMBL/GenBank/DDBJ databases">
        <title>Genomic Encyclopedia of Type Strains, Phase IV (KMG-IV): sequencing the most valuable type-strain genomes for metagenomic binning, comparative biology and taxonomic classification.</title>
        <authorList>
            <person name="Goeker M."/>
        </authorList>
    </citation>
    <scope>NUCLEOTIDE SEQUENCE [LARGE SCALE GENOMIC DNA]</scope>
    <source>
        <strain evidence="8 9">DSM 16097</strain>
    </source>
</reference>
<comment type="caution">
    <text evidence="8">The sequence shown here is derived from an EMBL/GenBank/DDBJ whole genome shotgun (WGS) entry which is preliminary data.</text>
</comment>
<proteinExistence type="inferred from homology"/>
<evidence type="ECO:0000256" key="5">
    <source>
        <dbReference type="ARBA" id="ARBA00022989"/>
    </source>
</evidence>
<sequence length="73" mass="7904">MLDGIVLSEVVSMLFYTSIGMGLMYICWKVIDIVTPFPIIKEIEEDQNVALAVLIASIFIAMAIIIAAVVVSG</sequence>
<dbReference type="RefSeq" id="WP_109670399.1">
    <property type="nucleotide sequence ID" value="NZ_QGGW01000011.1"/>
</dbReference>
<accession>A0A316GF52</accession>
<dbReference type="InterPro" id="IPR007140">
    <property type="entry name" value="DUF350"/>
</dbReference>
<keyword evidence="5 7" id="KW-1133">Transmembrane helix</keyword>
<gene>
    <name evidence="8" type="ORF">C7455_11140</name>
</gene>
<evidence type="ECO:0000256" key="2">
    <source>
        <dbReference type="ARBA" id="ARBA00005779"/>
    </source>
</evidence>
<keyword evidence="9" id="KW-1185">Reference proteome</keyword>
<evidence type="ECO:0000256" key="3">
    <source>
        <dbReference type="ARBA" id="ARBA00022475"/>
    </source>
</evidence>
<organism evidence="8 9">
    <name type="scientific">Roseicyclus mahoneyensis</name>
    <dbReference type="NCBI Taxonomy" id="164332"/>
    <lineage>
        <taxon>Bacteria</taxon>
        <taxon>Pseudomonadati</taxon>
        <taxon>Pseudomonadota</taxon>
        <taxon>Alphaproteobacteria</taxon>
        <taxon>Rhodobacterales</taxon>
        <taxon>Roseobacteraceae</taxon>
        <taxon>Roseicyclus</taxon>
    </lineage>
</organism>
<evidence type="ECO:0000313" key="8">
    <source>
        <dbReference type="EMBL" id="PWK57990.1"/>
    </source>
</evidence>